<feature type="non-terminal residue" evidence="1">
    <location>
        <position position="261"/>
    </location>
</feature>
<organism evidence="1">
    <name type="scientific">marine sediment metagenome</name>
    <dbReference type="NCBI Taxonomy" id="412755"/>
    <lineage>
        <taxon>unclassified sequences</taxon>
        <taxon>metagenomes</taxon>
        <taxon>ecological metagenomes</taxon>
    </lineage>
</organism>
<sequence>APTYPDILLFSTDSNSIYYTYPDYDGNIQVELFMNVPLANIGGSWNGEFSFDNFGNLYFVQGTGGKIYRYNIDNNDFSLFYSSRSIKISSICFDSRNILYYTSGDNRVFRLVSSAQTQTDFTIDYPIDIAIVFVGYDQDLMNISEISNKLPHYGAIFLGGEENAHYNYQANYSYYFADQAYKDALDAFVADHSINDPTVQLDLPKLEYQAEFWDPQDVFLPKNGTTIDGNAVESWLAQNRYVNEADYCISLLNFSYFDSEG</sequence>
<reference evidence="1" key="1">
    <citation type="journal article" date="2014" name="Front. Microbiol.">
        <title>High frequency of phylogenetically diverse reductive dehalogenase-homologous genes in deep subseafloor sedimentary metagenomes.</title>
        <authorList>
            <person name="Kawai M."/>
            <person name="Futagami T."/>
            <person name="Toyoda A."/>
            <person name="Takaki Y."/>
            <person name="Nishi S."/>
            <person name="Hori S."/>
            <person name="Arai W."/>
            <person name="Tsubouchi T."/>
            <person name="Morono Y."/>
            <person name="Uchiyama I."/>
            <person name="Ito T."/>
            <person name="Fujiyama A."/>
            <person name="Inagaki F."/>
            <person name="Takami H."/>
        </authorList>
    </citation>
    <scope>NUCLEOTIDE SEQUENCE</scope>
    <source>
        <strain evidence="1">Expedition CK06-06</strain>
    </source>
</reference>
<name>X0W316_9ZZZZ</name>
<accession>X0W316</accession>
<dbReference type="EMBL" id="BARS01031403">
    <property type="protein sequence ID" value="GAG17742.1"/>
    <property type="molecule type" value="Genomic_DNA"/>
</dbReference>
<comment type="caution">
    <text evidence="1">The sequence shown here is derived from an EMBL/GenBank/DDBJ whole genome shotgun (WGS) entry which is preliminary data.</text>
</comment>
<dbReference type="AlphaFoldDB" id="X0W316"/>
<proteinExistence type="predicted"/>
<protein>
    <submittedName>
        <fullName evidence="1">Uncharacterized protein</fullName>
    </submittedName>
</protein>
<gene>
    <name evidence="1" type="ORF">S01H1_48873</name>
</gene>
<dbReference type="SUPFAM" id="SSF63829">
    <property type="entry name" value="Calcium-dependent phosphotriesterase"/>
    <property type="match status" value="1"/>
</dbReference>
<evidence type="ECO:0000313" key="1">
    <source>
        <dbReference type="EMBL" id="GAG17742.1"/>
    </source>
</evidence>
<feature type="non-terminal residue" evidence="1">
    <location>
        <position position="1"/>
    </location>
</feature>